<dbReference type="Proteomes" id="UP000579945">
    <property type="component" value="Unassembled WGS sequence"/>
</dbReference>
<dbReference type="RefSeq" id="WP_183645870.1">
    <property type="nucleotide sequence ID" value="NZ_JACIBV010000001.1"/>
</dbReference>
<proteinExistence type="predicted"/>
<sequence>MRDDPMLPEPVARMLEEYRQLLADHGMTWGEPPIAYVRVMSQSRFVEVGPFWREARRLAREQAPGAVPAELQRLECELDYDEVLRGALGPIPPEGLAVLRLTPDGHDLRGRTRAVLGGAPLPLTLLIDSVCDHAAYVTVGGQEHEVGVKGARLVELDTSAEVRVDGRVIDLSGLTRTAPRAALRLRAGFPCRWSVWSADGQGWYPPGVPPKRDYNGVPYFHGDDLILPVPAEPLTVRVTRGMEYGCAETSLTPPEHIETLVELAPKRIYDAAARGWYGGDLHVHLNYVGDLVAPPKWAADSQHGEDLHVLSLLAANVSGERVLDKEALEHWAGQDLPWSDATHVARMGVEHRNDLFGHLHAFAPDGPPSLYSTGFAGTPDWPPTTQALKELRELGALVGYAHAFRGPTETPEQLVGTPGCTARMVVVDAALGLVDGFELLHFSSATGSAQAYRRLIGAGNRLAAVAGTDSMLTFTRQRMEMVASPIGWERTYARVEGPLTAAAYADAVRRGRTFATTGPFLELSVEGRGPGETLDLTQGERVRVTAKVVGPEVERLTLLTADGELASSSGSEVSAELTVQWPTYVVAVADGGAHPRSLFTHVYAHTSPVYLDVDHRRVAREDDVTFCLRWIDLLEELVRTTARLEHRRQLEDYLSVFDEARRVYRARLT</sequence>
<protein>
    <submittedName>
        <fullName evidence="1">Uncharacterized protein</fullName>
    </submittedName>
</protein>
<reference evidence="1 2" key="1">
    <citation type="submission" date="2020-08" db="EMBL/GenBank/DDBJ databases">
        <title>Sequencing the genomes of 1000 actinobacteria strains.</title>
        <authorList>
            <person name="Klenk H.-P."/>
        </authorList>
    </citation>
    <scope>NUCLEOTIDE SEQUENCE [LARGE SCALE GENOMIC DNA]</scope>
    <source>
        <strain evidence="1 2">DSM 44320</strain>
    </source>
</reference>
<comment type="caution">
    <text evidence="1">The sequence shown here is derived from an EMBL/GenBank/DDBJ whole genome shotgun (WGS) entry which is preliminary data.</text>
</comment>
<gene>
    <name evidence="1" type="ORF">FHR33_002278</name>
</gene>
<dbReference type="Gene3D" id="3.20.20.140">
    <property type="entry name" value="Metal-dependent hydrolases"/>
    <property type="match status" value="1"/>
</dbReference>
<dbReference type="AlphaFoldDB" id="A0A7W5V5E4"/>
<dbReference type="NCBIfam" id="NF038032">
    <property type="entry name" value="CehA_McbA_metalo"/>
    <property type="match status" value="1"/>
</dbReference>
<dbReference type="InterPro" id="IPR016195">
    <property type="entry name" value="Pol/histidinol_Pase-like"/>
</dbReference>
<dbReference type="SUPFAM" id="SSF89550">
    <property type="entry name" value="PHP domain-like"/>
    <property type="match status" value="1"/>
</dbReference>
<name>A0A7W5V5E4_9ACTN</name>
<keyword evidence="2" id="KW-1185">Reference proteome</keyword>
<organism evidence="1 2">
    <name type="scientific">Nonomuraea dietziae</name>
    <dbReference type="NCBI Taxonomy" id="65515"/>
    <lineage>
        <taxon>Bacteria</taxon>
        <taxon>Bacillati</taxon>
        <taxon>Actinomycetota</taxon>
        <taxon>Actinomycetes</taxon>
        <taxon>Streptosporangiales</taxon>
        <taxon>Streptosporangiaceae</taxon>
        <taxon>Nonomuraea</taxon>
    </lineage>
</organism>
<dbReference type="GeneID" id="95388781"/>
<accession>A0A7W5V5E4</accession>
<dbReference type="EMBL" id="JACIBV010000001">
    <property type="protein sequence ID" value="MBB3726418.1"/>
    <property type="molecule type" value="Genomic_DNA"/>
</dbReference>
<evidence type="ECO:0000313" key="1">
    <source>
        <dbReference type="EMBL" id="MBB3726418.1"/>
    </source>
</evidence>
<evidence type="ECO:0000313" key="2">
    <source>
        <dbReference type="Proteomes" id="UP000579945"/>
    </source>
</evidence>